<comment type="caution">
    <text evidence="1">The sequence shown here is derived from an EMBL/GenBank/DDBJ whole genome shotgun (WGS) entry which is preliminary data.</text>
</comment>
<protein>
    <submittedName>
        <fullName evidence="1">Uncharacterized protein</fullName>
    </submittedName>
</protein>
<organism evidence="1 2">
    <name type="scientific">Protopolystoma xenopodis</name>
    <dbReference type="NCBI Taxonomy" id="117903"/>
    <lineage>
        <taxon>Eukaryota</taxon>
        <taxon>Metazoa</taxon>
        <taxon>Spiralia</taxon>
        <taxon>Lophotrochozoa</taxon>
        <taxon>Platyhelminthes</taxon>
        <taxon>Monogenea</taxon>
        <taxon>Polyopisthocotylea</taxon>
        <taxon>Polystomatidea</taxon>
        <taxon>Polystomatidae</taxon>
        <taxon>Protopolystoma</taxon>
    </lineage>
</organism>
<dbReference type="EMBL" id="CAAALY010249173">
    <property type="protein sequence ID" value="VEL35140.1"/>
    <property type="molecule type" value="Genomic_DNA"/>
</dbReference>
<evidence type="ECO:0000313" key="1">
    <source>
        <dbReference type="EMBL" id="VEL35140.1"/>
    </source>
</evidence>
<reference evidence="1" key="1">
    <citation type="submission" date="2018-11" db="EMBL/GenBank/DDBJ databases">
        <authorList>
            <consortium name="Pathogen Informatics"/>
        </authorList>
    </citation>
    <scope>NUCLEOTIDE SEQUENCE</scope>
</reference>
<accession>A0A3S5C4M7</accession>
<gene>
    <name evidence="1" type="ORF">PXEA_LOCUS28580</name>
</gene>
<evidence type="ECO:0000313" key="2">
    <source>
        <dbReference type="Proteomes" id="UP000784294"/>
    </source>
</evidence>
<sequence>MSKNGLMSVVGCTTFRIRCLQRKHTPERLGLSTWHIEPGCHGEASPMLAQHCGLTQARQHARDTRFCRCLSWSFIFSDPLLIHNR</sequence>
<dbReference type="Proteomes" id="UP000784294">
    <property type="component" value="Unassembled WGS sequence"/>
</dbReference>
<dbReference type="AlphaFoldDB" id="A0A3S5C4M7"/>
<proteinExistence type="predicted"/>
<name>A0A3S5C4M7_9PLAT</name>
<keyword evidence="2" id="KW-1185">Reference proteome</keyword>